<dbReference type="InterPro" id="IPR012921">
    <property type="entry name" value="SPOC_C"/>
</dbReference>
<reference evidence="2 4" key="2">
    <citation type="journal article" date="2014" name="BMC Genomics">
        <title>An improved genome release (version Mt4.0) for the model legume Medicago truncatula.</title>
        <authorList>
            <person name="Tang H."/>
            <person name="Krishnakumar V."/>
            <person name="Bidwell S."/>
            <person name="Rosen B."/>
            <person name="Chan A."/>
            <person name="Zhou S."/>
            <person name="Gentzbittel L."/>
            <person name="Childs K.L."/>
            <person name="Yandell M."/>
            <person name="Gundlach H."/>
            <person name="Mayer K.F."/>
            <person name="Schwartz D.C."/>
            <person name="Town C.D."/>
        </authorList>
    </citation>
    <scope>GENOME REANNOTATION</scope>
    <source>
        <strain evidence="3 4">cv. Jemalong A17</strain>
    </source>
</reference>
<sequence length="73" mass="8566">MGRERAAKTTSANKKLWDGYLRLNSVLTVSTIAFFQSAEKMSNKWSKYVEVKGRVKLHNFEKYIQELPRSRKN</sequence>
<dbReference type="STRING" id="3880.G7IA81"/>
<dbReference type="HOGENOM" id="CLU_2708491_0_0_1"/>
<reference evidence="2 4" key="1">
    <citation type="journal article" date="2011" name="Nature">
        <title>The Medicago genome provides insight into the evolution of rhizobial symbioses.</title>
        <authorList>
            <person name="Young N.D."/>
            <person name="Debelle F."/>
            <person name="Oldroyd G.E."/>
            <person name="Geurts R."/>
            <person name="Cannon S.B."/>
            <person name="Udvardi M.K."/>
            <person name="Benedito V.A."/>
            <person name="Mayer K.F."/>
            <person name="Gouzy J."/>
            <person name="Schoof H."/>
            <person name="Van de Peer Y."/>
            <person name="Proost S."/>
            <person name="Cook D.R."/>
            <person name="Meyers B.C."/>
            <person name="Spannagl M."/>
            <person name="Cheung F."/>
            <person name="De Mita S."/>
            <person name="Krishnakumar V."/>
            <person name="Gundlach H."/>
            <person name="Zhou S."/>
            <person name="Mudge J."/>
            <person name="Bharti A.K."/>
            <person name="Murray J.D."/>
            <person name="Naoumkina M.A."/>
            <person name="Rosen B."/>
            <person name="Silverstein K.A."/>
            <person name="Tang H."/>
            <person name="Rombauts S."/>
            <person name="Zhao P.X."/>
            <person name="Zhou P."/>
            <person name="Barbe V."/>
            <person name="Bardou P."/>
            <person name="Bechner M."/>
            <person name="Bellec A."/>
            <person name="Berger A."/>
            <person name="Berges H."/>
            <person name="Bidwell S."/>
            <person name="Bisseling T."/>
            <person name="Choisne N."/>
            <person name="Couloux A."/>
            <person name="Denny R."/>
            <person name="Deshpande S."/>
            <person name="Dai X."/>
            <person name="Doyle J.J."/>
            <person name="Dudez A.M."/>
            <person name="Farmer A.D."/>
            <person name="Fouteau S."/>
            <person name="Franken C."/>
            <person name="Gibelin C."/>
            <person name="Gish J."/>
            <person name="Goldstein S."/>
            <person name="Gonzalez A.J."/>
            <person name="Green P.J."/>
            <person name="Hallab A."/>
            <person name="Hartog M."/>
            <person name="Hua A."/>
            <person name="Humphray S.J."/>
            <person name="Jeong D.H."/>
            <person name="Jing Y."/>
            <person name="Jocker A."/>
            <person name="Kenton S.M."/>
            <person name="Kim D.J."/>
            <person name="Klee K."/>
            <person name="Lai H."/>
            <person name="Lang C."/>
            <person name="Lin S."/>
            <person name="Macmil S.L."/>
            <person name="Magdelenat G."/>
            <person name="Matthews L."/>
            <person name="McCorrison J."/>
            <person name="Monaghan E.L."/>
            <person name="Mun J.H."/>
            <person name="Najar F.Z."/>
            <person name="Nicholson C."/>
            <person name="Noirot C."/>
            <person name="O'Bleness M."/>
            <person name="Paule C.R."/>
            <person name="Poulain J."/>
            <person name="Prion F."/>
            <person name="Qin B."/>
            <person name="Qu C."/>
            <person name="Retzel E.F."/>
            <person name="Riddle C."/>
            <person name="Sallet E."/>
            <person name="Samain S."/>
            <person name="Samson N."/>
            <person name="Sanders I."/>
            <person name="Saurat O."/>
            <person name="Scarpelli C."/>
            <person name="Schiex T."/>
            <person name="Segurens B."/>
            <person name="Severin A.J."/>
            <person name="Sherrier D.J."/>
            <person name="Shi R."/>
            <person name="Sims S."/>
            <person name="Singer S.R."/>
            <person name="Sinharoy S."/>
            <person name="Sterck L."/>
            <person name="Viollet A."/>
            <person name="Wang B.B."/>
            <person name="Wang K."/>
            <person name="Wang M."/>
            <person name="Wang X."/>
            <person name="Warfsmann J."/>
            <person name="Weissenbach J."/>
            <person name="White D.D."/>
            <person name="White J.D."/>
            <person name="Wiley G.B."/>
            <person name="Wincker P."/>
            <person name="Xing Y."/>
            <person name="Yang L."/>
            <person name="Yao Z."/>
            <person name="Ying F."/>
            <person name="Zhai J."/>
            <person name="Zhou L."/>
            <person name="Zuber A."/>
            <person name="Denarie J."/>
            <person name="Dixon R.A."/>
            <person name="May G.D."/>
            <person name="Schwartz D.C."/>
            <person name="Rogers J."/>
            <person name="Quetier F."/>
            <person name="Town C.D."/>
            <person name="Roe B.A."/>
        </authorList>
    </citation>
    <scope>NUCLEOTIDE SEQUENCE [LARGE SCALE GENOMIC DNA]</scope>
    <source>
        <strain evidence="2">A17</strain>
        <strain evidence="3 4">cv. Jemalong A17</strain>
    </source>
</reference>
<dbReference type="eggNOG" id="KOG1634">
    <property type="taxonomic scope" value="Eukaryota"/>
</dbReference>
<organism evidence="2 4">
    <name type="scientific">Medicago truncatula</name>
    <name type="common">Barrel medic</name>
    <name type="synonym">Medicago tribuloides</name>
    <dbReference type="NCBI Taxonomy" id="3880"/>
    <lineage>
        <taxon>Eukaryota</taxon>
        <taxon>Viridiplantae</taxon>
        <taxon>Streptophyta</taxon>
        <taxon>Embryophyta</taxon>
        <taxon>Tracheophyta</taxon>
        <taxon>Spermatophyta</taxon>
        <taxon>Magnoliopsida</taxon>
        <taxon>eudicotyledons</taxon>
        <taxon>Gunneridae</taxon>
        <taxon>Pentapetalae</taxon>
        <taxon>rosids</taxon>
        <taxon>fabids</taxon>
        <taxon>Fabales</taxon>
        <taxon>Fabaceae</taxon>
        <taxon>Papilionoideae</taxon>
        <taxon>50 kb inversion clade</taxon>
        <taxon>NPAAA clade</taxon>
        <taxon>Hologalegina</taxon>
        <taxon>IRL clade</taxon>
        <taxon>Trifolieae</taxon>
        <taxon>Medicago</taxon>
    </lineage>
</organism>
<dbReference type="GO" id="GO:0003746">
    <property type="term" value="F:translation elongation factor activity"/>
    <property type="evidence" value="ECO:0007669"/>
    <property type="project" value="UniProtKB-KW"/>
</dbReference>
<evidence type="ECO:0000259" key="1">
    <source>
        <dbReference type="Pfam" id="PF07744"/>
    </source>
</evidence>
<dbReference type="Pfam" id="PF07744">
    <property type="entry name" value="SPOC"/>
    <property type="match status" value="1"/>
</dbReference>
<feature type="domain" description="Spen paralogue and orthologue SPOC C-terminal" evidence="1">
    <location>
        <begin position="9"/>
        <end position="71"/>
    </location>
</feature>
<evidence type="ECO:0000313" key="3">
    <source>
        <dbReference type="EnsemblPlants" id="AES60698"/>
    </source>
</evidence>
<evidence type="ECO:0000313" key="4">
    <source>
        <dbReference type="Proteomes" id="UP000002051"/>
    </source>
</evidence>
<keyword evidence="2" id="KW-0648">Protein biosynthesis</keyword>
<keyword evidence="2" id="KW-0251">Elongation factor</keyword>
<protein>
    <submittedName>
        <fullName evidence="2">SPOC domain/transcription elongation factor S-II</fullName>
    </submittedName>
</protein>
<dbReference type="AlphaFoldDB" id="G7IA81"/>
<name>G7IA81_MEDTR</name>
<dbReference type="Proteomes" id="UP000002051">
    <property type="component" value="Unassembled WGS sequence"/>
</dbReference>
<dbReference type="PaxDb" id="3880-AES60698"/>
<reference evidence="3" key="3">
    <citation type="submission" date="2015-04" db="UniProtKB">
        <authorList>
            <consortium name="EnsemblPlants"/>
        </authorList>
    </citation>
    <scope>IDENTIFICATION</scope>
    <source>
        <strain evidence="3">cv. Jemalong A17</strain>
    </source>
</reference>
<evidence type="ECO:0000313" key="2">
    <source>
        <dbReference type="EMBL" id="AES60698.1"/>
    </source>
</evidence>
<keyword evidence="4" id="KW-1185">Reference proteome</keyword>
<gene>
    <name evidence="2" type="ordered locus">MTR_1g063780</name>
</gene>
<proteinExistence type="predicted"/>
<dbReference type="EnsemblPlants" id="AES60698">
    <property type="protein sequence ID" value="AES60698"/>
    <property type="gene ID" value="MTR_1g063780"/>
</dbReference>
<accession>G7IA81</accession>
<dbReference type="EMBL" id="CM001217">
    <property type="protein sequence ID" value="AES60698.1"/>
    <property type="molecule type" value="Genomic_DNA"/>
</dbReference>